<sequence>MKSKDARLHYRELNFREYGKEDRYTGVSRYAILDDGIVLVFRDRPAYYLYSFKKPGRVHVINMIEAAIKGEKLSTYINRYVRNSFEDTWPPNSSGRSSSSPPINPIAPFA</sequence>
<evidence type="ECO:0000313" key="3">
    <source>
        <dbReference type="Proteomes" id="UP000321513"/>
    </source>
</evidence>
<dbReference type="Proteomes" id="UP000321513">
    <property type="component" value="Unassembled WGS sequence"/>
</dbReference>
<feature type="region of interest" description="Disordered" evidence="1">
    <location>
        <begin position="85"/>
        <end position="110"/>
    </location>
</feature>
<proteinExistence type="predicted"/>
<dbReference type="AlphaFoldDB" id="A0A512B6E3"/>
<protein>
    <submittedName>
        <fullName evidence="2">Uncharacterized protein</fullName>
    </submittedName>
</protein>
<comment type="caution">
    <text evidence="2">The sequence shown here is derived from an EMBL/GenBank/DDBJ whole genome shotgun (WGS) entry which is preliminary data.</text>
</comment>
<feature type="compositionally biased region" description="Low complexity" evidence="1">
    <location>
        <begin position="90"/>
        <end position="110"/>
    </location>
</feature>
<evidence type="ECO:0000256" key="1">
    <source>
        <dbReference type="SAM" id="MobiDB-lite"/>
    </source>
</evidence>
<keyword evidence="3" id="KW-1185">Reference proteome</keyword>
<reference evidence="2 3" key="1">
    <citation type="submission" date="2019-07" db="EMBL/GenBank/DDBJ databases">
        <title>Whole genome shotgun sequence of Segetibacter aerophilus NBRC 106135.</title>
        <authorList>
            <person name="Hosoyama A."/>
            <person name="Uohara A."/>
            <person name="Ohji S."/>
            <person name="Ichikawa N."/>
        </authorList>
    </citation>
    <scope>NUCLEOTIDE SEQUENCE [LARGE SCALE GENOMIC DNA]</scope>
    <source>
        <strain evidence="2 3">NBRC 106135</strain>
    </source>
</reference>
<gene>
    <name evidence="2" type="ORF">SAE01_00150</name>
</gene>
<dbReference type="EMBL" id="BJYT01000001">
    <property type="protein sequence ID" value="GEO07519.1"/>
    <property type="molecule type" value="Genomic_DNA"/>
</dbReference>
<accession>A0A512B6E3</accession>
<dbReference type="RefSeq" id="WP_147201494.1">
    <property type="nucleotide sequence ID" value="NZ_BJYT01000001.1"/>
</dbReference>
<name>A0A512B6E3_9BACT</name>
<dbReference type="OrthoDB" id="7775479at2"/>
<organism evidence="2 3">
    <name type="scientific">Segetibacter aerophilus</name>
    <dbReference type="NCBI Taxonomy" id="670293"/>
    <lineage>
        <taxon>Bacteria</taxon>
        <taxon>Pseudomonadati</taxon>
        <taxon>Bacteroidota</taxon>
        <taxon>Chitinophagia</taxon>
        <taxon>Chitinophagales</taxon>
        <taxon>Chitinophagaceae</taxon>
        <taxon>Segetibacter</taxon>
    </lineage>
</organism>
<evidence type="ECO:0000313" key="2">
    <source>
        <dbReference type="EMBL" id="GEO07519.1"/>
    </source>
</evidence>